<keyword evidence="4" id="KW-1185">Reference proteome</keyword>
<accession>A0ABV9EVN5</accession>
<dbReference type="RefSeq" id="WP_066528994.1">
    <property type="nucleotide sequence ID" value="NZ_JBHSFZ010000008.1"/>
</dbReference>
<organism evidence="3 4">
    <name type="scientific">Sphingobium tyrosinilyticum</name>
    <dbReference type="NCBI Taxonomy" id="2715436"/>
    <lineage>
        <taxon>Bacteria</taxon>
        <taxon>Pseudomonadati</taxon>
        <taxon>Pseudomonadota</taxon>
        <taxon>Alphaproteobacteria</taxon>
        <taxon>Sphingomonadales</taxon>
        <taxon>Sphingomonadaceae</taxon>
        <taxon>Sphingobium</taxon>
    </lineage>
</organism>
<keyword evidence="2" id="KW-0732">Signal</keyword>
<evidence type="ECO:0000313" key="4">
    <source>
        <dbReference type="Proteomes" id="UP001595957"/>
    </source>
</evidence>
<gene>
    <name evidence="3" type="ORF">ACFO3E_05855</name>
</gene>
<evidence type="ECO:0000256" key="2">
    <source>
        <dbReference type="SAM" id="SignalP"/>
    </source>
</evidence>
<feature type="signal peptide" evidence="2">
    <location>
        <begin position="1"/>
        <end position="17"/>
    </location>
</feature>
<feature type="region of interest" description="Disordered" evidence="1">
    <location>
        <begin position="36"/>
        <end position="61"/>
    </location>
</feature>
<evidence type="ECO:0000313" key="3">
    <source>
        <dbReference type="EMBL" id="MFC4593715.1"/>
    </source>
</evidence>
<name>A0ABV9EVN5_9SPHN</name>
<dbReference type="EMBL" id="JBHSFZ010000008">
    <property type="protein sequence ID" value="MFC4593715.1"/>
    <property type="molecule type" value="Genomic_DNA"/>
</dbReference>
<feature type="compositionally biased region" description="Basic and acidic residues" evidence="1">
    <location>
        <begin position="47"/>
        <end position="61"/>
    </location>
</feature>
<protein>
    <submittedName>
        <fullName evidence="3">Glycine zipper 2TM domain-containing protein</fullName>
    </submittedName>
</protein>
<feature type="chain" id="PRO_5047067684" evidence="2">
    <location>
        <begin position="18"/>
        <end position="149"/>
    </location>
</feature>
<comment type="caution">
    <text evidence="3">The sequence shown here is derived from an EMBL/GenBank/DDBJ whole genome shotgun (WGS) entry which is preliminary data.</text>
</comment>
<dbReference type="Proteomes" id="UP001595957">
    <property type="component" value="Unassembled WGS sequence"/>
</dbReference>
<sequence length="149" mass="16503">MLSKFIISVSIASAAMAGVTVTPALAQSSYRYSERYEGDDGSYYRSESYESEDRGYDRGYRDYDRRPVEYREYREEHYRDAPRPYRARAYSDRCTSGTTGAVVGGVLGGLLGREIGRGGRWNRPSTTGLILGAGAGALAGREVERGDCR</sequence>
<reference evidence="4" key="1">
    <citation type="journal article" date="2019" name="Int. J. Syst. Evol. Microbiol.">
        <title>The Global Catalogue of Microorganisms (GCM) 10K type strain sequencing project: providing services to taxonomists for standard genome sequencing and annotation.</title>
        <authorList>
            <consortium name="The Broad Institute Genomics Platform"/>
            <consortium name="The Broad Institute Genome Sequencing Center for Infectious Disease"/>
            <person name="Wu L."/>
            <person name="Ma J."/>
        </authorList>
    </citation>
    <scope>NUCLEOTIDE SEQUENCE [LARGE SCALE GENOMIC DNA]</scope>
    <source>
        <strain evidence="4">NBRC 103632</strain>
    </source>
</reference>
<proteinExistence type="predicted"/>
<evidence type="ECO:0000256" key="1">
    <source>
        <dbReference type="SAM" id="MobiDB-lite"/>
    </source>
</evidence>